<protein>
    <recommendedName>
        <fullName evidence="7">5'-nucleotidase SurE</fullName>
        <ecNumber evidence="7">3.1.3.5</ecNumber>
    </recommendedName>
    <alternativeName>
        <fullName evidence="7">Nucleoside 5'-monophosphate phosphohydrolase</fullName>
    </alternativeName>
</protein>
<dbReference type="InterPro" id="IPR002828">
    <property type="entry name" value="SurE-like_Pase/nucleotidase"/>
</dbReference>
<reference evidence="9" key="1">
    <citation type="submission" date="2020-10" db="EMBL/GenBank/DDBJ databases">
        <authorList>
            <person name="Gilroy R."/>
        </authorList>
    </citation>
    <scope>NUCLEOTIDE SEQUENCE</scope>
    <source>
        <strain evidence="9">10406</strain>
    </source>
</reference>
<dbReference type="AlphaFoldDB" id="A0A9D1NAB3"/>
<feature type="binding site" evidence="7">
    <location>
        <position position="8"/>
    </location>
    <ligand>
        <name>a divalent metal cation</name>
        <dbReference type="ChEBI" id="CHEBI:60240"/>
    </ligand>
</feature>
<reference evidence="9" key="2">
    <citation type="journal article" date="2021" name="PeerJ">
        <title>Extensive microbial diversity within the chicken gut microbiome revealed by metagenomics and culture.</title>
        <authorList>
            <person name="Gilroy R."/>
            <person name="Ravi A."/>
            <person name="Getino M."/>
            <person name="Pursley I."/>
            <person name="Horton D.L."/>
            <person name="Alikhan N.F."/>
            <person name="Baker D."/>
            <person name="Gharbi K."/>
            <person name="Hall N."/>
            <person name="Watson M."/>
            <person name="Adriaenssens E.M."/>
            <person name="Foster-Nyarko E."/>
            <person name="Jarju S."/>
            <person name="Secka A."/>
            <person name="Antonio M."/>
            <person name="Oren A."/>
            <person name="Chaudhuri R.R."/>
            <person name="La Ragione R."/>
            <person name="Hildebrand F."/>
            <person name="Pallen M.J."/>
        </authorList>
    </citation>
    <scope>NUCLEOTIDE SEQUENCE</scope>
    <source>
        <strain evidence="9">10406</strain>
    </source>
</reference>
<evidence type="ECO:0000313" key="9">
    <source>
        <dbReference type="EMBL" id="HIU99210.1"/>
    </source>
</evidence>
<comment type="caution">
    <text evidence="9">The sequence shown here is derived from an EMBL/GenBank/DDBJ whole genome shotgun (WGS) entry which is preliminary data.</text>
</comment>
<name>A0A9D1NAB3_9FIRM</name>
<comment type="function">
    <text evidence="7">Nucleotidase that shows phosphatase activity on nucleoside 5'-monophosphates.</text>
</comment>
<evidence type="ECO:0000256" key="7">
    <source>
        <dbReference type="HAMAP-Rule" id="MF_00060"/>
    </source>
</evidence>
<evidence type="ECO:0000256" key="4">
    <source>
        <dbReference type="ARBA" id="ARBA00022723"/>
    </source>
</evidence>
<keyword evidence="4 7" id="KW-0479">Metal-binding</keyword>
<evidence type="ECO:0000256" key="6">
    <source>
        <dbReference type="ARBA" id="ARBA00022801"/>
    </source>
</evidence>
<dbReference type="InterPro" id="IPR030048">
    <property type="entry name" value="SurE"/>
</dbReference>
<dbReference type="EMBL" id="DVOE01000077">
    <property type="protein sequence ID" value="HIU99210.1"/>
    <property type="molecule type" value="Genomic_DNA"/>
</dbReference>
<dbReference type="GO" id="GO:0004309">
    <property type="term" value="F:exopolyphosphatase activity"/>
    <property type="evidence" value="ECO:0007669"/>
    <property type="project" value="TreeGrafter"/>
</dbReference>
<evidence type="ECO:0000256" key="2">
    <source>
        <dbReference type="ARBA" id="ARBA00011062"/>
    </source>
</evidence>
<feature type="binding site" evidence="7">
    <location>
        <position position="39"/>
    </location>
    <ligand>
        <name>a divalent metal cation</name>
        <dbReference type="ChEBI" id="CHEBI:60240"/>
    </ligand>
</feature>
<gene>
    <name evidence="7 9" type="primary">surE</name>
    <name evidence="9" type="ORF">IAC73_05155</name>
</gene>
<comment type="similarity">
    <text evidence="2 7">Belongs to the SurE nucleotidase family.</text>
</comment>
<evidence type="ECO:0000313" key="10">
    <source>
        <dbReference type="Proteomes" id="UP000886857"/>
    </source>
</evidence>
<comment type="catalytic activity">
    <reaction evidence="1 7">
        <text>a ribonucleoside 5'-phosphate + H2O = a ribonucleoside + phosphate</text>
        <dbReference type="Rhea" id="RHEA:12484"/>
        <dbReference type="ChEBI" id="CHEBI:15377"/>
        <dbReference type="ChEBI" id="CHEBI:18254"/>
        <dbReference type="ChEBI" id="CHEBI:43474"/>
        <dbReference type="ChEBI" id="CHEBI:58043"/>
        <dbReference type="EC" id="3.1.3.5"/>
    </reaction>
</comment>
<feature type="binding site" evidence="7">
    <location>
        <position position="99"/>
    </location>
    <ligand>
        <name>a divalent metal cation</name>
        <dbReference type="ChEBI" id="CHEBI:60240"/>
    </ligand>
</feature>
<dbReference type="Proteomes" id="UP000886857">
    <property type="component" value="Unassembled WGS sequence"/>
</dbReference>
<evidence type="ECO:0000256" key="1">
    <source>
        <dbReference type="ARBA" id="ARBA00000815"/>
    </source>
</evidence>
<dbReference type="GO" id="GO:0008253">
    <property type="term" value="F:5'-nucleotidase activity"/>
    <property type="evidence" value="ECO:0007669"/>
    <property type="project" value="UniProtKB-UniRule"/>
</dbReference>
<dbReference type="HAMAP" id="MF_00060">
    <property type="entry name" value="SurE"/>
    <property type="match status" value="1"/>
</dbReference>
<evidence type="ECO:0000256" key="3">
    <source>
        <dbReference type="ARBA" id="ARBA00022490"/>
    </source>
</evidence>
<dbReference type="PANTHER" id="PTHR30457">
    <property type="entry name" value="5'-NUCLEOTIDASE SURE"/>
    <property type="match status" value="1"/>
</dbReference>
<dbReference type="InterPro" id="IPR036523">
    <property type="entry name" value="SurE-like_sf"/>
</dbReference>
<dbReference type="SUPFAM" id="SSF64167">
    <property type="entry name" value="SurE-like"/>
    <property type="match status" value="1"/>
</dbReference>
<dbReference type="GO" id="GO:0000166">
    <property type="term" value="F:nucleotide binding"/>
    <property type="evidence" value="ECO:0007669"/>
    <property type="project" value="UniProtKB-KW"/>
</dbReference>
<dbReference type="PANTHER" id="PTHR30457:SF12">
    <property type="entry name" value="5'_3'-NUCLEOTIDASE SURE"/>
    <property type="match status" value="1"/>
</dbReference>
<sequence>MRILLSNDDGYEAPGLLALAKALAPGNELHICAPAEERSGAGHGLTLRGGLVWQHAVRHGELPGVPREYVHGTPADAVKFALEHIYRGVKFDLVVSGINSVLNLGTDTVYSGTFGAAEEGTLLGVPSMAVSVRAKRGGYDLAAEFVAKNLEKLTADIPPFVTLNVNLPSGIREEIRGIKVTPLGHRKYEDYYEDAPEGFRLRGCPVDRADDDADDDCKWSDAGYITLTPVRTSVSDGDMLRALGEKRWEL</sequence>
<dbReference type="NCBIfam" id="TIGR00087">
    <property type="entry name" value="surE"/>
    <property type="match status" value="1"/>
</dbReference>
<dbReference type="GO" id="GO:0005737">
    <property type="term" value="C:cytoplasm"/>
    <property type="evidence" value="ECO:0007669"/>
    <property type="project" value="UniProtKB-SubCell"/>
</dbReference>
<comment type="cofactor">
    <cofactor evidence="7">
        <name>a divalent metal cation</name>
        <dbReference type="ChEBI" id="CHEBI:60240"/>
    </cofactor>
    <text evidence="7">Binds 1 divalent metal cation per subunit.</text>
</comment>
<accession>A0A9D1NAB3</accession>
<dbReference type="GO" id="GO:0046872">
    <property type="term" value="F:metal ion binding"/>
    <property type="evidence" value="ECO:0007669"/>
    <property type="project" value="UniProtKB-UniRule"/>
</dbReference>
<keyword evidence="6 7" id="KW-0378">Hydrolase</keyword>
<evidence type="ECO:0000259" key="8">
    <source>
        <dbReference type="Pfam" id="PF01975"/>
    </source>
</evidence>
<dbReference type="Gene3D" id="3.40.1210.10">
    <property type="entry name" value="Survival protein SurE-like phosphatase/nucleotidase"/>
    <property type="match status" value="1"/>
</dbReference>
<keyword evidence="5 7" id="KW-0547">Nucleotide-binding</keyword>
<feature type="binding site" evidence="7">
    <location>
        <position position="9"/>
    </location>
    <ligand>
        <name>a divalent metal cation</name>
        <dbReference type="ChEBI" id="CHEBI:60240"/>
    </ligand>
</feature>
<feature type="domain" description="Survival protein SurE-like phosphatase/nucleotidase" evidence="8">
    <location>
        <begin position="3"/>
        <end position="189"/>
    </location>
</feature>
<keyword evidence="3 7" id="KW-0963">Cytoplasm</keyword>
<comment type="subcellular location">
    <subcellularLocation>
        <location evidence="7">Cytoplasm</location>
    </subcellularLocation>
</comment>
<dbReference type="EC" id="3.1.3.5" evidence="7"/>
<dbReference type="Pfam" id="PF01975">
    <property type="entry name" value="SurE"/>
    <property type="match status" value="1"/>
</dbReference>
<dbReference type="GO" id="GO:0008254">
    <property type="term" value="F:3'-nucleotidase activity"/>
    <property type="evidence" value="ECO:0007669"/>
    <property type="project" value="TreeGrafter"/>
</dbReference>
<evidence type="ECO:0000256" key="5">
    <source>
        <dbReference type="ARBA" id="ARBA00022741"/>
    </source>
</evidence>
<organism evidence="9 10">
    <name type="scientific">Candidatus Limadaptatus stercoripullorum</name>
    <dbReference type="NCBI Taxonomy" id="2840846"/>
    <lineage>
        <taxon>Bacteria</taxon>
        <taxon>Bacillati</taxon>
        <taxon>Bacillota</taxon>
        <taxon>Clostridia</taxon>
        <taxon>Eubacteriales</taxon>
        <taxon>Candidatus Limadaptatus</taxon>
    </lineage>
</organism>
<proteinExistence type="inferred from homology"/>